<feature type="region of interest" description="Disordered" evidence="5">
    <location>
        <begin position="1"/>
        <end position="21"/>
    </location>
</feature>
<evidence type="ECO:0000259" key="6">
    <source>
        <dbReference type="PROSITE" id="PS50977"/>
    </source>
</evidence>
<dbReference type="InterPro" id="IPR036271">
    <property type="entry name" value="Tet_transcr_reg_TetR-rel_C_sf"/>
</dbReference>
<protein>
    <submittedName>
        <fullName evidence="7">TetR family transcriptional regulator</fullName>
    </submittedName>
</protein>
<dbReference type="Proteomes" id="UP000254869">
    <property type="component" value="Unassembled WGS sequence"/>
</dbReference>
<dbReference type="Pfam" id="PF00440">
    <property type="entry name" value="TetR_N"/>
    <property type="match status" value="1"/>
</dbReference>
<dbReference type="GO" id="GO:0003700">
    <property type="term" value="F:DNA-binding transcription factor activity"/>
    <property type="evidence" value="ECO:0007669"/>
    <property type="project" value="TreeGrafter"/>
</dbReference>
<dbReference type="EMBL" id="QQBC01000003">
    <property type="protein sequence ID" value="RDI67510.1"/>
    <property type="molecule type" value="Genomic_DNA"/>
</dbReference>
<organism evidence="7 8">
    <name type="scientific">Nocardia pseudobrasiliensis</name>
    <dbReference type="NCBI Taxonomy" id="45979"/>
    <lineage>
        <taxon>Bacteria</taxon>
        <taxon>Bacillati</taxon>
        <taxon>Actinomycetota</taxon>
        <taxon>Actinomycetes</taxon>
        <taxon>Mycobacteriales</taxon>
        <taxon>Nocardiaceae</taxon>
        <taxon>Nocardia</taxon>
    </lineage>
</organism>
<comment type="caution">
    <text evidence="7">The sequence shown here is derived from an EMBL/GenBank/DDBJ whole genome shotgun (WGS) entry which is preliminary data.</text>
</comment>
<dbReference type="PANTHER" id="PTHR30055">
    <property type="entry name" value="HTH-TYPE TRANSCRIPTIONAL REGULATOR RUTR"/>
    <property type="match status" value="1"/>
</dbReference>
<dbReference type="InterPro" id="IPR041583">
    <property type="entry name" value="TetR_C_31"/>
</dbReference>
<dbReference type="AlphaFoldDB" id="A0A370IA63"/>
<keyword evidence="8" id="KW-1185">Reference proteome</keyword>
<keyword evidence="3" id="KW-0804">Transcription</keyword>
<gene>
    <name evidence="7" type="ORF">DFR76_103581</name>
</gene>
<dbReference type="InterPro" id="IPR001647">
    <property type="entry name" value="HTH_TetR"/>
</dbReference>
<keyword evidence="1" id="KW-0805">Transcription regulation</keyword>
<evidence type="ECO:0000313" key="7">
    <source>
        <dbReference type="EMBL" id="RDI67510.1"/>
    </source>
</evidence>
<feature type="domain" description="HTH tetR-type" evidence="6">
    <location>
        <begin position="18"/>
        <end position="78"/>
    </location>
</feature>
<evidence type="ECO:0000256" key="2">
    <source>
        <dbReference type="ARBA" id="ARBA00023125"/>
    </source>
</evidence>
<dbReference type="GO" id="GO:0000976">
    <property type="term" value="F:transcription cis-regulatory region binding"/>
    <property type="evidence" value="ECO:0007669"/>
    <property type="project" value="TreeGrafter"/>
</dbReference>
<proteinExistence type="predicted"/>
<feature type="DNA-binding region" description="H-T-H motif" evidence="4">
    <location>
        <begin position="41"/>
        <end position="60"/>
    </location>
</feature>
<evidence type="ECO:0000313" key="8">
    <source>
        <dbReference type="Proteomes" id="UP000254869"/>
    </source>
</evidence>
<sequence>MSSPEAAARTRRPRRHDPDRPRRIAEVVEELIAERGIEGLSHRAIAERADISLSSTTYHYKDREALIRVGLQRAVDRFACFMRVWTDKHADDTTEELIEALTDSVVLSTTGPGRINAVVEYELYLAALRRPALRELAARSAAITVDAMTPLLGPVRAAALQAALNGLCLQSMTAPNPPERSDIRAIVAQVLGG</sequence>
<dbReference type="InterPro" id="IPR009057">
    <property type="entry name" value="Homeodomain-like_sf"/>
</dbReference>
<name>A0A370IA63_9NOCA</name>
<evidence type="ECO:0000256" key="5">
    <source>
        <dbReference type="SAM" id="MobiDB-lite"/>
    </source>
</evidence>
<dbReference type="Gene3D" id="1.10.357.10">
    <property type="entry name" value="Tetracycline Repressor, domain 2"/>
    <property type="match status" value="1"/>
</dbReference>
<dbReference type="SUPFAM" id="SSF48498">
    <property type="entry name" value="Tetracyclin repressor-like, C-terminal domain"/>
    <property type="match status" value="1"/>
</dbReference>
<dbReference type="InterPro" id="IPR050109">
    <property type="entry name" value="HTH-type_TetR-like_transc_reg"/>
</dbReference>
<evidence type="ECO:0000256" key="1">
    <source>
        <dbReference type="ARBA" id="ARBA00023015"/>
    </source>
</evidence>
<dbReference type="Pfam" id="PF17940">
    <property type="entry name" value="TetR_C_31"/>
    <property type="match status" value="1"/>
</dbReference>
<dbReference type="PROSITE" id="PS50977">
    <property type="entry name" value="HTH_TETR_2"/>
    <property type="match status" value="1"/>
</dbReference>
<reference evidence="7 8" key="1">
    <citation type="submission" date="2018-07" db="EMBL/GenBank/DDBJ databases">
        <title>Genomic Encyclopedia of Type Strains, Phase IV (KMG-IV): sequencing the most valuable type-strain genomes for metagenomic binning, comparative biology and taxonomic classification.</title>
        <authorList>
            <person name="Goeker M."/>
        </authorList>
    </citation>
    <scope>NUCLEOTIDE SEQUENCE [LARGE SCALE GENOMIC DNA]</scope>
    <source>
        <strain evidence="7 8">DSM 44290</strain>
    </source>
</reference>
<accession>A0A370IA63</accession>
<keyword evidence="2 4" id="KW-0238">DNA-binding</keyword>
<dbReference type="PANTHER" id="PTHR30055:SF234">
    <property type="entry name" value="HTH-TYPE TRANSCRIPTIONAL REGULATOR BETI"/>
    <property type="match status" value="1"/>
</dbReference>
<dbReference type="SUPFAM" id="SSF46689">
    <property type="entry name" value="Homeodomain-like"/>
    <property type="match status" value="1"/>
</dbReference>
<evidence type="ECO:0000256" key="4">
    <source>
        <dbReference type="PROSITE-ProRule" id="PRU00335"/>
    </source>
</evidence>
<evidence type="ECO:0000256" key="3">
    <source>
        <dbReference type="ARBA" id="ARBA00023163"/>
    </source>
</evidence>
<dbReference type="STRING" id="1210086.GCA_001613105_05709"/>